<feature type="signal peptide" evidence="3">
    <location>
        <begin position="1"/>
        <end position="30"/>
    </location>
</feature>
<dbReference type="InterPro" id="IPR032675">
    <property type="entry name" value="LRR_dom_sf"/>
</dbReference>
<evidence type="ECO:0000256" key="2">
    <source>
        <dbReference type="PROSITE-ProRule" id="PRU00124"/>
    </source>
</evidence>
<dbReference type="Gene3D" id="3.80.10.10">
    <property type="entry name" value="Ribonuclease Inhibitor"/>
    <property type="match status" value="1"/>
</dbReference>
<sequence length="349" mass="38703">MRCTLLGGLCAFCLLLTISIVIILLSQSSSCPLGTFRCLGNDSEIGVCLPRRLLCDNRPDCPDGSDEDPLKCSDNYGELQSFVNVVSENPGPESTTVPATVSPFFANCSAKAYPRGCTCQNRTWLFCLNLDLMLVPQVEARLSRLVLMNNSIRRLSVQDLEGYDLEFIRLEDNLLEVIEDDALSHQRNLTKLVVYGKNVVATFFLLVFVSDNKESNNKEKETNAGWQQTIGPLCEHLSRTGSFEVALFVSQPVGQHDEHESLSSSDIVTLAGLVSQRLGSRIGQCLPTFGLALGSLSERKSNSDDTEQYGGLFNQPDSIGSEAQFQFNFIQTQFQFEKFTRMPSSFYPD</sequence>
<dbReference type="SUPFAM" id="SSF57424">
    <property type="entry name" value="LDL receptor-like module"/>
    <property type="match status" value="1"/>
</dbReference>
<dbReference type="InterPro" id="IPR002172">
    <property type="entry name" value="LDrepeatLR_classA_rpt"/>
</dbReference>
<gene>
    <name evidence="4" type="ORF">DAPPUDRAFT_104316</name>
</gene>
<evidence type="ECO:0000313" key="4">
    <source>
        <dbReference type="EMBL" id="EFX79585.1"/>
    </source>
</evidence>
<dbReference type="OrthoDB" id="2019384at2759"/>
<dbReference type="InParanoid" id="E9GLW6"/>
<evidence type="ECO:0000256" key="1">
    <source>
        <dbReference type="ARBA" id="ARBA00023157"/>
    </source>
</evidence>
<accession>E9GLW6</accession>
<keyword evidence="3" id="KW-0732">Signal</keyword>
<dbReference type="SUPFAM" id="SSF52058">
    <property type="entry name" value="L domain-like"/>
    <property type="match status" value="1"/>
</dbReference>
<keyword evidence="5" id="KW-1185">Reference proteome</keyword>
<dbReference type="STRING" id="6669.E9GLW6"/>
<reference evidence="4 5" key="1">
    <citation type="journal article" date="2011" name="Science">
        <title>The ecoresponsive genome of Daphnia pulex.</title>
        <authorList>
            <person name="Colbourne J.K."/>
            <person name="Pfrender M.E."/>
            <person name="Gilbert D."/>
            <person name="Thomas W.K."/>
            <person name="Tucker A."/>
            <person name="Oakley T.H."/>
            <person name="Tokishita S."/>
            <person name="Aerts A."/>
            <person name="Arnold G.J."/>
            <person name="Basu M.K."/>
            <person name="Bauer D.J."/>
            <person name="Caceres C.E."/>
            <person name="Carmel L."/>
            <person name="Casola C."/>
            <person name="Choi J.H."/>
            <person name="Detter J.C."/>
            <person name="Dong Q."/>
            <person name="Dusheyko S."/>
            <person name="Eads B.D."/>
            <person name="Frohlich T."/>
            <person name="Geiler-Samerotte K.A."/>
            <person name="Gerlach D."/>
            <person name="Hatcher P."/>
            <person name="Jogdeo S."/>
            <person name="Krijgsveld J."/>
            <person name="Kriventseva E.V."/>
            <person name="Kultz D."/>
            <person name="Laforsch C."/>
            <person name="Lindquist E."/>
            <person name="Lopez J."/>
            <person name="Manak J.R."/>
            <person name="Muller J."/>
            <person name="Pangilinan J."/>
            <person name="Patwardhan R.P."/>
            <person name="Pitluck S."/>
            <person name="Pritham E.J."/>
            <person name="Rechtsteiner A."/>
            <person name="Rho M."/>
            <person name="Rogozin I.B."/>
            <person name="Sakarya O."/>
            <person name="Salamov A."/>
            <person name="Schaack S."/>
            <person name="Shapiro H."/>
            <person name="Shiga Y."/>
            <person name="Skalitzky C."/>
            <person name="Smith Z."/>
            <person name="Souvorov A."/>
            <person name="Sung W."/>
            <person name="Tang Z."/>
            <person name="Tsuchiya D."/>
            <person name="Tu H."/>
            <person name="Vos H."/>
            <person name="Wang M."/>
            <person name="Wolf Y.I."/>
            <person name="Yamagata H."/>
            <person name="Yamada T."/>
            <person name="Ye Y."/>
            <person name="Shaw J.R."/>
            <person name="Andrews J."/>
            <person name="Crease T.J."/>
            <person name="Tang H."/>
            <person name="Lucas S.M."/>
            <person name="Robertson H.M."/>
            <person name="Bork P."/>
            <person name="Koonin E.V."/>
            <person name="Zdobnov E.M."/>
            <person name="Grigoriev I.V."/>
            <person name="Lynch M."/>
            <person name="Boore J.L."/>
        </authorList>
    </citation>
    <scope>NUCLEOTIDE SEQUENCE [LARGE SCALE GENOMIC DNA]</scope>
</reference>
<proteinExistence type="predicted"/>
<dbReference type="PROSITE" id="PS01209">
    <property type="entry name" value="LDLRA_1"/>
    <property type="match status" value="1"/>
</dbReference>
<dbReference type="HOGENOM" id="CLU_795159_0_0_1"/>
<dbReference type="Gene3D" id="4.10.400.10">
    <property type="entry name" value="Low-density Lipoprotein Receptor"/>
    <property type="match status" value="1"/>
</dbReference>
<dbReference type="EMBL" id="GL732551">
    <property type="protein sequence ID" value="EFX79585.1"/>
    <property type="molecule type" value="Genomic_DNA"/>
</dbReference>
<dbReference type="Pfam" id="PF00057">
    <property type="entry name" value="Ldl_recept_a"/>
    <property type="match status" value="1"/>
</dbReference>
<dbReference type="PROSITE" id="PS50068">
    <property type="entry name" value="LDLRA_2"/>
    <property type="match status" value="1"/>
</dbReference>
<protein>
    <submittedName>
        <fullName evidence="4">Uncharacterized protein</fullName>
    </submittedName>
</protein>
<dbReference type="eggNOG" id="KOG0619">
    <property type="taxonomic scope" value="Eukaryota"/>
</dbReference>
<feature type="chain" id="PRO_5003241337" evidence="3">
    <location>
        <begin position="31"/>
        <end position="349"/>
    </location>
</feature>
<dbReference type="SMART" id="SM00192">
    <property type="entry name" value="LDLa"/>
    <property type="match status" value="1"/>
</dbReference>
<dbReference type="KEGG" id="dpx:DAPPUDRAFT_104316"/>
<evidence type="ECO:0000313" key="5">
    <source>
        <dbReference type="Proteomes" id="UP000000305"/>
    </source>
</evidence>
<dbReference type="InterPro" id="IPR023415">
    <property type="entry name" value="LDLR_class-A_CS"/>
</dbReference>
<dbReference type="Proteomes" id="UP000000305">
    <property type="component" value="Unassembled WGS sequence"/>
</dbReference>
<dbReference type="AlphaFoldDB" id="E9GLW6"/>
<dbReference type="InterPro" id="IPR036055">
    <property type="entry name" value="LDL_receptor-like_sf"/>
</dbReference>
<name>E9GLW6_DAPPU</name>
<dbReference type="CDD" id="cd00112">
    <property type="entry name" value="LDLa"/>
    <property type="match status" value="1"/>
</dbReference>
<keyword evidence="1" id="KW-1015">Disulfide bond</keyword>
<evidence type="ECO:0000256" key="3">
    <source>
        <dbReference type="SAM" id="SignalP"/>
    </source>
</evidence>
<comment type="caution">
    <text evidence="2">Lacks conserved residue(s) required for the propagation of feature annotation.</text>
</comment>
<organism evidence="4 5">
    <name type="scientific">Daphnia pulex</name>
    <name type="common">Water flea</name>
    <dbReference type="NCBI Taxonomy" id="6669"/>
    <lineage>
        <taxon>Eukaryota</taxon>
        <taxon>Metazoa</taxon>
        <taxon>Ecdysozoa</taxon>
        <taxon>Arthropoda</taxon>
        <taxon>Crustacea</taxon>
        <taxon>Branchiopoda</taxon>
        <taxon>Diplostraca</taxon>
        <taxon>Cladocera</taxon>
        <taxon>Anomopoda</taxon>
        <taxon>Daphniidae</taxon>
        <taxon>Daphnia</taxon>
    </lineage>
</organism>